<dbReference type="InterPro" id="IPR058627">
    <property type="entry name" value="MdtA-like_C"/>
</dbReference>
<keyword evidence="10" id="KW-1185">Reference proteome</keyword>
<dbReference type="PANTHER" id="PTHR30158">
    <property type="entry name" value="ACRA/E-RELATED COMPONENT OF DRUG EFFLUX TRANSPORTER"/>
    <property type="match status" value="1"/>
</dbReference>
<evidence type="ECO:0000256" key="1">
    <source>
        <dbReference type="ARBA" id="ARBA00004196"/>
    </source>
</evidence>
<keyword evidence="4" id="KW-0732">Signal</keyword>
<comment type="caution">
    <text evidence="9">The sequence shown here is derived from an EMBL/GenBank/DDBJ whole genome shotgun (WGS) entry which is preliminary data.</text>
</comment>
<proteinExistence type="inferred from homology"/>
<protein>
    <submittedName>
        <fullName evidence="9">Efflux RND transporter periplasmic adaptor subunit</fullName>
    </submittedName>
</protein>
<dbReference type="Pfam" id="PF25917">
    <property type="entry name" value="BSH_RND"/>
    <property type="match status" value="1"/>
</dbReference>
<comment type="subcellular location">
    <subcellularLocation>
        <location evidence="1">Cell envelope</location>
    </subcellularLocation>
</comment>
<dbReference type="GO" id="GO:0046677">
    <property type="term" value="P:response to antibiotic"/>
    <property type="evidence" value="ECO:0007669"/>
    <property type="project" value="TreeGrafter"/>
</dbReference>
<dbReference type="InterPro" id="IPR006143">
    <property type="entry name" value="RND_pump_MFP"/>
</dbReference>
<dbReference type="AlphaFoldDB" id="A0A937CPN5"/>
<dbReference type="InterPro" id="IPR058624">
    <property type="entry name" value="MdtA-like_HH"/>
</dbReference>
<accession>A0A937CPN5</accession>
<dbReference type="InterPro" id="IPR058625">
    <property type="entry name" value="MdtA-like_BSH"/>
</dbReference>
<name>A0A937CPN5_9HYPH</name>
<dbReference type="PANTHER" id="PTHR30158:SF3">
    <property type="entry name" value="MULTIDRUG EFFLUX PUMP SUBUNIT ACRA-RELATED"/>
    <property type="match status" value="1"/>
</dbReference>
<feature type="signal peptide" evidence="4">
    <location>
        <begin position="1"/>
        <end position="19"/>
    </location>
</feature>
<evidence type="ECO:0000259" key="7">
    <source>
        <dbReference type="Pfam" id="PF25944"/>
    </source>
</evidence>
<dbReference type="Pfam" id="PF25967">
    <property type="entry name" value="RND-MFP_C"/>
    <property type="match status" value="1"/>
</dbReference>
<dbReference type="EMBL" id="JAEQNC010000006">
    <property type="protein sequence ID" value="MBL0372773.1"/>
    <property type="molecule type" value="Genomic_DNA"/>
</dbReference>
<feature type="domain" description="Multidrug resistance protein MdtA-like barrel-sandwich hybrid" evidence="6">
    <location>
        <begin position="64"/>
        <end position="207"/>
    </location>
</feature>
<dbReference type="Pfam" id="PF25876">
    <property type="entry name" value="HH_MFP_RND"/>
    <property type="match status" value="1"/>
</dbReference>
<feature type="domain" description="Multidrug resistance protein MdtA-like C-terminal permuted SH3" evidence="8">
    <location>
        <begin position="304"/>
        <end position="366"/>
    </location>
</feature>
<dbReference type="NCBIfam" id="TIGR01730">
    <property type="entry name" value="RND_mfp"/>
    <property type="match status" value="1"/>
</dbReference>
<evidence type="ECO:0000256" key="3">
    <source>
        <dbReference type="SAM" id="MobiDB-lite"/>
    </source>
</evidence>
<dbReference type="Pfam" id="PF25944">
    <property type="entry name" value="Beta-barrel_RND"/>
    <property type="match status" value="1"/>
</dbReference>
<dbReference type="Gene3D" id="1.10.287.470">
    <property type="entry name" value="Helix hairpin bin"/>
    <property type="match status" value="1"/>
</dbReference>
<evidence type="ECO:0000313" key="9">
    <source>
        <dbReference type="EMBL" id="MBL0372773.1"/>
    </source>
</evidence>
<evidence type="ECO:0000259" key="5">
    <source>
        <dbReference type="Pfam" id="PF25876"/>
    </source>
</evidence>
<dbReference type="PROSITE" id="PS51257">
    <property type="entry name" value="PROKAR_LIPOPROTEIN"/>
    <property type="match status" value="1"/>
</dbReference>
<gene>
    <name evidence="9" type="ORF">JJB09_12100</name>
</gene>
<organism evidence="9 10">
    <name type="scientific">Rhizobium setariae</name>
    <dbReference type="NCBI Taxonomy" id="2801340"/>
    <lineage>
        <taxon>Bacteria</taxon>
        <taxon>Pseudomonadati</taxon>
        <taxon>Pseudomonadota</taxon>
        <taxon>Alphaproteobacteria</taxon>
        <taxon>Hyphomicrobiales</taxon>
        <taxon>Rhizobiaceae</taxon>
        <taxon>Rhizobium/Agrobacterium group</taxon>
        <taxon>Rhizobium</taxon>
    </lineage>
</organism>
<dbReference type="RefSeq" id="WP_201658121.1">
    <property type="nucleotide sequence ID" value="NZ_JAEQNC010000006.1"/>
</dbReference>
<dbReference type="SUPFAM" id="SSF111369">
    <property type="entry name" value="HlyD-like secretion proteins"/>
    <property type="match status" value="1"/>
</dbReference>
<feature type="chain" id="PRO_5037830194" evidence="4">
    <location>
        <begin position="20"/>
        <end position="395"/>
    </location>
</feature>
<evidence type="ECO:0000313" key="10">
    <source>
        <dbReference type="Proteomes" id="UP000633219"/>
    </source>
</evidence>
<evidence type="ECO:0000256" key="2">
    <source>
        <dbReference type="ARBA" id="ARBA00009477"/>
    </source>
</evidence>
<dbReference type="FunFam" id="2.40.420.20:FF:000001">
    <property type="entry name" value="Efflux RND transporter periplasmic adaptor subunit"/>
    <property type="match status" value="1"/>
</dbReference>
<feature type="domain" description="Multidrug resistance protein MdtA-like beta-barrel" evidence="7">
    <location>
        <begin position="211"/>
        <end position="300"/>
    </location>
</feature>
<dbReference type="Gene3D" id="2.40.420.20">
    <property type="match status" value="1"/>
</dbReference>
<dbReference type="Gene3D" id="2.40.50.100">
    <property type="match status" value="1"/>
</dbReference>
<dbReference type="Proteomes" id="UP000633219">
    <property type="component" value="Unassembled WGS sequence"/>
</dbReference>
<sequence>MKINRLAPFVALFGLAALAGCSDEKAPQNAAAPVFPPSAVATITTVAEPLPITNELPGRIAPTRIAEVRPRVSGIITARVFEQGSKVKAGDVLYQIDPEPFKVQVASAEATMRRAEAVQLQAKQLVDRQQELRKSNVTSAQNVDNAVAQLAIADADVAAAEAGLATAKLNLQYASVTAPISGRIGRALVTEGALVTVNGVENLATIQQLDPVYADFTQPAADLIRLRKALESGGMISKPGEVPVRLRMDDGTPYQHTGRLLFTEAAVDATTGQVILRGEFPNPQGDLLPGMYVRVEIEQGVEKDAIAVPQQAVQRDASGKAQIYVVGKDDVAELRVVNAGRTVGSRYVIASGLKAGEKVIVEGFQKIRPGAKVAPSDWKPAEQAAKPADEAAKAN</sequence>
<reference evidence="9" key="1">
    <citation type="submission" date="2021-01" db="EMBL/GenBank/DDBJ databases">
        <title>Rhizobium sp. strain KVB221 16S ribosomal RNA gene Genome sequencing and assembly.</title>
        <authorList>
            <person name="Kang M."/>
        </authorList>
    </citation>
    <scope>NUCLEOTIDE SEQUENCE</scope>
    <source>
        <strain evidence="9">KVB221</strain>
    </source>
</reference>
<feature type="domain" description="Multidrug resistance protein MdtA-like alpha-helical hairpin" evidence="5">
    <location>
        <begin position="105"/>
        <end position="174"/>
    </location>
</feature>
<feature type="region of interest" description="Disordered" evidence="3">
    <location>
        <begin position="371"/>
        <end position="395"/>
    </location>
</feature>
<evidence type="ECO:0000259" key="8">
    <source>
        <dbReference type="Pfam" id="PF25967"/>
    </source>
</evidence>
<evidence type="ECO:0000256" key="4">
    <source>
        <dbReference type="SAM" id="SignalP"/>
    </source>
</evidence>
<dbReference type="GO" id="GO:0005886">
    <property type="term" value="C:plasma membrane"/>
    <property type="evidence" value="ECO:0007669"/>
    <property type="project" value="UniProtKB-SubCell"/>
</dbReference>
<dbReference type="Gene3D" id="2.40.30.170">
    <property type="match status" value="1"/>
</dbReference>
<evidence type="ECO:0000259" key="6">
    <source>
        <dbReference type="Pfam" id="PF25917"/>
    </source>
</evidence>
<dbReference type="InterPro" id="IPR058626">
    <property type="entry name" value="MdtA-like_b-barrel"/>
</dbReference>
<comment type="similarity">
    <text evidence="2">Belongs to the membrane fusion protein (MFP) (TC 8.A.1) family.</text>
</comment>
<dbReference type="GO" id="GO:0022857">
    <property type="term" value="F:transmembrane transporter activity"/>
    <property type="evidence" value="ECO:0007669"/>
    <property type="project" value="InterPro"/>
</dbReference>